<dbReference type="eggNOG" id="COG1671">
    <property type="taxonomic scope" value="Bacteria"/>
</dbReference>
<dbReference type="PATRIC" id="fig|45067.4.peg.1011"/>
<dbReference type="CDD" id="cd18720">
    <property type="entry name" value="PIN_YqxD-like"/>
    <property type="match status" value="1"/>
</dbReference>
<dbReference type="EMBL" id="LNYI01000020">
    <property type="protein sequence ID" value="KTD22858.1"/>
    <property type="molecule type" value="Genomic_DNA"/>
</dbReference>
<dbReference type="AlphaFoldDB" id="A0A0W0VS35"/>
<dbReference type="PANTHER" id="PTHR35146:SF1">
    <property type="entry name" value="UPF0178 PROTEIN YAII"/>
    <property type="match status" value="1"/>
</dbReference>
<gene>
    <name evidence="3" type="ORF">Llan_0975</name>
</gene>
<dbReference type="OrthoDB" id="9798918at2"/>
<dbReference type="Proteomes" id="UP000054869">
    <property type="component" value="Unassembled WGS sequence"/>
</dbReference>
<dbReference type="HAMAP" id="MF_00489">
    <property type="entry name" value="UPF0178"/>
    <property type="match status" value="1"/>
</dbReference>
<organism evidence="3 4">
    <name type="scientific">Legionella lansingensis</name>
    <dbReference type="NCBI Taxonomy" id="45067"/>
    <lineage>
        <taxon>Bacteria</taxon>
        <taxon>Pseudomonadati</taxon>
        <taxon>Pseudomonadota</taxon>
        <taxon>Gammaproteobacteria</taxon>
        <taxon>Legionellales</taxon>
        <taxon>Legionellaceae</taxon>
        <taxon>Legionella</taxon>
    </lineage>
</organism>
<dbReference type="RefSeq" id="WP_028373495.1">
    <property type="nucleotide sequence ID" value="NZ_CAAAJD010000016.1"/>
</dbReference>
<dbReference type="InterPro" id="IPR003791">
    <property type="entry name" value="UPF0178"/>
</dbReference>
<dbReference type="Pfam" id="PF02639">
    <property type="entry name" value="DUF188"/>
    <property type="match status" value="1"/>
</dbReference>
<accession>A0A0W0VS35</accession>
<keyword evidence="4" id="KW-1185">Reference proteome</keyword>
<protein>
    <recommendedName>
        <fullName evidence="2">UPF0178 protein Llan_0975</fullName>
    </recommendedName>
</protein>
<comment type="caution">
    <text evidence="3">The sequence shown here is derived from an EMBL/GenBank/DDBJ whole genome shotgun (WGS) entry which is preliminary data.</text>
</comment>
<reference evidence="3 4" key="1">
    <citation type="submission" date="2015-11" db="EMBL/GenBank/DDBJ databases">
        <title>Genomic analysis of 38 Legionella species identifies large and diverse effector repertoires.</title>
        <authorList>
            <person name="Burstein D."/>
            <person name="Amaro F."/>
            <person name="Zusman T."/>
            <person name="Lifshitz Z."/>
            <person name="Cohen O."/>
            <person name="Gilbert J.A."/>
            <person name="Pupko T."/>
            <person name="Shuman H.A."/>
            <person name="Segal G."/>
        </authorList>
    </citation>
    <scope>NUCLEOTIDE SEQUENCE [LARGE SCALE GENOMIC DNA]</scope>
    <source>
        <strain evidence="3 4">ATCC 49751</strain>
    </source>
</reference>
<evidence type="ECO:0000256" key="1">
    <source>
        <dbReference type="ARBA" id="ARBA00008522"/>
    </source>
</evidence>
<dbReference type="PANTHER" id="PTHR35146">
    <property type="entry name" value="UPF0178 PROTEIN YAII"/>
    <property type="match status" value="1"/>
</dbReference>
<name>A0A0W0VS35_9GAMM</name>
<dbReference type="NCBIfam" id="NF001095">
    <property type="entry name" value="PRK00124.1"/>
    <property type="match status" value="1"/>
</dbReference>
<proteinExistence type="inferred from homology"/>
<evidence type="ECO:0000313" key="3">
    <source>
        <dbReference type="EMBL" id="KTD22858.1"/>
    </source>
</evidence>
<evidence type="ECO:0000313" key="4">
    <source>
        <dbReference type="Proteomes" id="UP000054869"/>
    </source>
</evidence>
<sequence>MKIWLDGDACPKAIKTILFRAAIRTKTTLIIVANHFPTAPASPFIKKWQVPSGFDRADNQIITDMEKGDLVITADIPLADAVVTKGGKALSPRGQMYSTHNIKQCLAMRNLNESLRSNGLIMSGQAKMCQKEIQNFANHLDKFLKGLMYT</sequence>
<comment type="similarity">
    <text evidence="1 2">Belongs to the UPF0178 family.</text>
</comment>
<dbReference type="STRING" id="45067.Llan_0975"/>
<evidence type="ECO:0000256" key="2">
    <source>
        <dbReference type="HAMAP-Rule" id="MF_00489"/>
    </source>
</evidence>